<evidence type="ECO:0000256" key="4">
    <source>
        <dbReference type="ARBA" id="ARBA00022763"/>
    </source>
</evidence>
<comment type="similarity">
    <text evidence="2 8">Belongs to the RecO family.</text>
</comment>
<dbReference type="SUPFAM" id="SSF50249">
    <property type="entry name" value="Nucleic acid-binding proteins"/>
    <property type="match status" value="1"/>
</dbReference>
<evidence type="ECO:0000256" key="2">
    <source>
        <dbReference type="ARBA" id="ARBA00007452"/>
    </source>
</evidence>
<dbReference type="RefSeq" id="WP_382341731.1">
    <property type="nucleotide sequence ID" value="NZ_JBHSAB010000005.1"/>
</dbReference>
<evidence type="ECO:0000313" key="11">
    <source>
        <dbReference type="Proteomes" id="UP001595758"/>
    </source>
</evidence>
<proteinExistence type="inferred from homology"/>
<feature type="domain" description="DNA replication/recombination mediator RecO N-terminal" evidence="9">
    <location>
        <begin position="1"/>
        <end position="72"/>
    </location>
</feature>
<evidence type="ECO:0000256" key="7">
    <source>
        <dbReference type="ARBA" id="ARBA00033409"/>
    </source>
</evidence>
<dbReference type="Proteomes" id="UP001595758">
    <property type="component" value="Unassembled WGS sequence"/>
</dbReference>
<keyword evidence="6 8" id="KW-0234">DNA repair</keyword>
<evidence type="ECO:0000256" key="3">
    <source>
        <dbReference type="ARBA" id="ARBA00021310"/>
    </source>
</evidence>
<organism evidence="10 11">
    <name type="scientific">Legionella dresdenensis</name>
    <dbReference type="NCBI Taxonomy" id="450200"/>
    <lineage>
        <taxon>Bacteria</taxon>
        <taxon>Pseudomonadati</taxon>
        <taxon>Pseudomonadota</taxon>
        <taxon>Gammaproteobacteria</taxon>
        <taxon>Legionellales</taxon>
        <taxon>Legionellaceae</taxon>
        <taxon>Legionella</taxon>
    </lineage>
</organism>
<dbReference type="EMBL" id="JBHSAB010000005">
    <property type="protein sequence ID" value="MFC3908443.1"/>
    <property type="molecule type" value="Genomic_DNA"/>
</dbReference>
<keyword evidence="11" id="KW-1185">Reference proteome</keyword>
<dbReference type="InterPro" id="IPR003717">
    <property type="entry name" value="RecO"/>
</dbReference>
<dbReference type="InterPro" id="IPR042242">
    <property type="entry name" value="RecO_C"/>
</dbReference>
<dbReference type="Gene3D" id="2.40.50.140">
    <property type="entry name" value="Nucleic acid-binding proteins"/>
    <property type="match status" value="1"/>
</dbReference>
<keyword evidence="4 8" id="KW-0227">DNA damage</keyword>
<accession>A0ABV8CDQ8</accession>
<name>A0ABV8CDQ8_9GAMM</name>
<dbReference type="PANTHER" id="PTHR33991:SF1">
    <property type="entry name" value="DNA REPAIR PROTEIN RECO"/>
    <property type="match status" value="1"/>
</dbReference>
<evidence type="ECO:0000256" key="8">
    <source>
        <dbReference type="HAMAP-Rule" id="MF_00201"/>
    </source>
</evidence>
<dbReference type="InterPro" id="IPR022572">
    <property type="entry name" value="DNA_rep/recomb_RecO_N"/>
</dbReference>
<protein>
    <recommendedName>
        <fullName evidence="3 8">DNA repair protein RecO</fullName>
    </recommendedName>
    <alternativeName>
        <fullName evidence="7 8">Recombination protein O</fullName>
    </alternativeName>
</protein>
<dbReference type="Gene3D" id="1.20.1440.120">
    <property type="entry name" value="Recombination protein O, C-terminal domain"/>
    <property type="match status" value="1"/>
</dbReference>
<evidence type="ECO:0000256" key="1">
    <source>
        <dbReference type="ARBA" id="ARBA00003065"/>
    </source>
</evidence>
<keyword evidence="5 8" id="KW-0233">DNA recombination</keyword>
<gene>
    <name evidence="8" type="primary">recO</name>
    <name evidence="10" type="ORF">ACFORL_05055</name>
</gene>
<reference evidence="11" key="1">
    <citation type="journal article" date="2019" name="Int. J. Syst. Evol. Microbiol.">
        <title>The Global Catalogue of Microorganisms (GCM) 10K type strain sequencing project: providing services to taxonomists for standard genome sequencing and annotation.</title>
        <authorList>
            <consortium name="The Broad Institute Genomics Platform"/>
            <consortium name="The Broad Institute Genome Sequencing Center for Infectious Disease"/>
            <person name="Wu L."/>
            <person name="Ma J."/>
        </authorList>
    </citation>
    <scope>NUCLEOTIDE SEQUENCE [LARGE SCALE GENOMIC DNA]</scope>
    <source>
        <strain evidence="11">CCUG 59858</strain>
    </source>
</reference>
<comment type="function">
    <text evidence="1 8">Involved in DNA repair and RecF pathway recombination.</text>
</comment>
<evidence type="ECO:0000259" key="9">
    <source>
        <dbReference type="Pfam" id="PF11967"/>
    </source>
</evidence>
<dbReference type="PANTHER" id="PTHR33991">
    <property type="entry name" value="DNA REPAIR PROTEIN RECO"/>
    <property type="match status" value="1"/>
</dbReference>
<dbReference type="InterPro" id="IPR012340">
    <property type="entry name" value="NA-bd_OB-fold"/>
</dbReference>
<dbReference type="Pfam" id="PF11967">
    <property type="entry name" value="RecO_N"/>
    <property type="match status" value="1"/>
</dbReference>
<dbReference type="Pfam" id="PF02565">
    <property type="entry name" value="RecO_C"/>
    <property type="match status" value="1"/>
</dbReference>
<evidence type="ECO:0000256" key="5">
    <source>
        <dbReference type="ARBA" id="ARBA00023172"/>
    </source>
</evidence>
<comment type="caution">
    <text evidence="10">The sequence shown here is derived from an EMBL/GenBank/DDBJ whole genome shotgun (WGS) entry which is preliminary data.</text>
</comment>
<dbReference type="HAMAP" id="MF_00201">
    <property type="entry name" value="RecO"/>
    <property type="match status" value="1"/>
</dbReference>
<evidence type="ECO:0000256" key="6">
    <source>
        <dbReference type="ARBA" id="ARBA00023204"/>
    </source>
</evidence>
<dbReference type="SUPFAM" id="SSF57863">
    <property type="entry name" value="ArfGap/RecO-like zinc finger"/>
    <property type="match status" value="1"/>
</dbReference>
<sequence>MTIESFNAWLIHKQPSGDTSTRLTFFTAEKGIVTCDYKGGRTPKKQAASQLFTSLWVAVTSRNNWHYIQSLESPAQPINLQGISLFSALYLNELIYYTLKPQDAQPELFEAYQFTMHALETVEERLAIEVLLRQFEWLLLKNCGYQFAEETINSEPLSADNRYVYIPGKGFIGAENGLPGGDILAVVAGQFHEAAVLRTAKIMMRQAIDYLLDGRVLKSRSLFSRLGRHP</sequence>
<dbReference type="InterPro" id="IPR037278">
    <property type="entry name" value="ARFGAP/RecO"/>
</dbReference>
<evidence type="ECO:0000313" key="10">
    <source>
        <dbReference type="EMBL" id="MFC3908443.1"/>
    </source>
</evidence>